<dbReference type="InterPro" id="IPR011333">
    <property type="entry name" value="SKP1/BTB/POZ_sf"/>
</dbReference>
<gene>
    <name evidence="1" type="ORF">MIND_01289800</name>
</gene>
<keyword evidence="2" id="KW-1185">Reference proteome</keyword>
<reference evidence="1" key="1">
    <citation type="submission" date="2020-05" db="EMBL/GenBank/DDBJ databases">
        <title>Mycena genomes resolve the evolution of fungal bioluminescence.</title>
        <authorList>
            <person name="Tsai I.J."/>
        </authorList>
    </citation>
    <scope>NUCLEOTIDE SEQUENCE</scope>
    <source>
        <strain evidence="1">171206Taipei</strain>
    </source>
</reference>
<proteinExistence type="predicted"/>
<evidence type="ECO:0000313" key="1">
    <source>
        <dbReference type="EMBL" id="KAF7291446.1"/>
    </source>
</evidence>
<sequence length="249" mass="28376">MAEPQPKRKRSDSEDAVDLHAVSIHEAKPIIRSEVWFDDGNIVIEAQRTQFRVFRSQLALHSPKFKALMDPLTPAAILVVSDNPVDLNYVFKRLLYHRYPENEPLPLPVIQAFARIGKKYEITWLFENAVQRLTTAYPSTLDKWTSSTGVEACIMPDPDCHSAVATTHKYALEVSILAREIDLPQLLPTTFWLLTAPRRLPQLVTPRAAALPEADRRAILEGLCKRMEVQRQTTAKWLRAKGHYECLTP</sequence>
<comment type="caution">
    <text evidence="1">The sequence shown here is derived from an EMBL/GenBank/DDBJ whole genome shotgun (WGS) entry which is preliminary data.</text>
</comment>
<dbReference type="EMBL" id="JACAZF010000013">
    <property type="protein sequence ID" value="KAF7291446.1"/>
    <property type="molecule type" value="Genomic_DNA"/>
</dbReference>
<evidence type="ECO:0000313" key="2">
    <source>
        <dbReference type="Proteomes" id="UP000636479"/>
    </source>
</evidence>
<dbReference type="GeneID" id="59351878"/>
<organism evidence="1 2">
    <name type="scientific">Mycena indigotica</name>
    <dbReference type="NCBI Taxonomy" id="2126181"/>
    <lineage>
        <taxon>Eukaryota</taxon>
        <taxon>Fungi</taxon>
        <taxon>Dikarya</taxon>
        <taxon>Basidiomycota</taxon>
        <taxon>Agaricomycotina</taxon>
        <taxon>Agaricomycetes</taxon>
        <taxon>Agaricomycetidae</taxon>
        <taxon>Agaricales</taxon>
        <taxon>Marasmiineae</taxon>
        <taxon>Mycenaceae</taxon>
        <taxon>Mycena</taxon>
    </lineage>
</organism>
<dbReference type="Proteomes" id="UP000636479">
    <property type="component" value="Unassembled WGS sequence"/>
</dbReference>
<dbReference type="AlphaFoldDB" id="A0A8H6S3N2"/>
<dbReference type="SUPFAM" id="SSF54695">
    <property type="entry name" value="POZ domain"/>
    <property type="match status" value="1"/>
</dbReference>
<dbReference type="OrthoDB" id="2879636at2759"/>
<accession>A0A8H6S3N2</accession>
<name>A0A8H6S3N2_9AGAR</name>
<dbReference type="RefSeq" id="XP_037214568.1">
    <property type="nucleotide sequence ID" value="XM_037369362.1"/>
</dbReference>
<protein>
    <submittedName>
        <fullName evidence="1">F-box domain-containing protein</fullName>
    </submittedName>
</protein>